<evidence type="ECO:0000256" key="11">
    <source>
        <dbReference type="RuleBase" id="RU362068"/>
    </source>
</evidence>
<evidence type="ECO:0000256" key="3">
    <source>
        <dbReference type="ARBA" id="ARBA00007870"/>
    </source>
</evidence>
<evidence type="ECO:0000256" key="4">
    <source>
        <dbReference type="ARBA" id="ARBA00013014"/>
    </source>
</evidence>
<dbReference type="InterPro" id="IPR003710">
    <property type="entry name" value="ApbA"/>
</dbReference>
<evidence type="ECO:0000256" key="6">
    <source>
        <dbReference type="ARBA" id="ARBA00022655"/>
    </source>
</evidence>
<evidence type="ECO:0000256" key="2">
    <source>
        <dbReference type="ARBA" id="ARBA00004994"/>
    </source>
</evidence>
<sequence length="302" mass="33957">MKIGIIGGGAIGLLFASYLGRNHNVVCQTKTAEQANLLKERPIELIVKKDCVKTEVEGCQDLSKARNVDLVIVAVKQYHLNSIKNTLLQISQNTPLLFLQNGLAHLTFIEALPHRHIFVGTVEHGAVKSGNISVSHNGIGSTSVAVVKGNEQKLDYLFKDSIPLFPFRLEVEYKTMILKKLFVNVLINPLTAITNVKNGRIIENPFFQEVQIQLFEELMYLFPEMNGKIEIDDVKSVCQNTSDNYSSMFKDFEAERTSELETIVGVLISKAQKEDKRIPSIHLLYQLLKGKEWEYLGLNGEL</sequence>
<dbReference type="GO" id="GO:0008677">
    <property type="term" value="F:2-dehydropantoate 2-reductase activity"/>
    <property type="evidence" value="ECO:0007669"/>
    <property type="project" value="UniProtKB-EC"/>
</dbReference>
<evidence type="ECO:0000259" key="13">
    <source>
        <dbReference type="Pfam" id="PF08546"/>
    </source>
</evidence>
<dbReference type="Gene3D" id="1.10.1040.10">
    <property type="entry name" value="N-(1-d-carboxylethyl)-l-norvaline Dehydrogenase, domain 2"/>
    <property type="match status" value="1"/>
</dbReference>
<dbReference type="RefSeq" id="WP_377937668.1">
    <property type="nucleotide sequence ID" value="NZ_JBHUMF010000031.1"/>
</dbReference>
<comment type="pathway">
    <text evidence="2 11">Cofactor biosynthesis; (R)-pantothenate biosynthesis; (R)-pantoate from 3-methyl-2-oxobutanoate: step 2/2.</text>
</comment>
<accession>A0ABW5RW33</accession>
<protein>
    <recommendedName>
        <fullName evidence="5 11">2-dehydropantoate 2-reductase</fullName>
        <ecNumber evidence="4 11">1.1.1.169</ecNumber>
    </recommendedName>
    <alternativeName>
        <fullName evidence="9 11">Ketopantoate reductase</fullName>
    </alternativeName>
</protein>
<comment type="similarity">
    <text evidence="3 11">Belongs to the ketopantoate reductase family.</text>
</comment>
<keyword evidence="8 11" id="KW-0560">Oxidoreductase</keyword>
<dbReference type="InterPro" id="IPR013332">
    <property type="entry name" value="KPR_N"/>
</dbReference>
<evidence type="ECO:0000256" key="5">
    <source>
        <dbReference type="ARBA" id="ARBA00019465"/>
    </source>
</evidence>
<evidence type="ECO:0000313" key="14">
    <source>
        <dbReference type="EMBL" id="MFD2682931.1"/>
    </source>
</evidence>
<gene>
    <name evidence="14" type="ORF">ACFSUL_19490</name>
</gene>
<dbReference type="InterPro" id="IPR008927">
    <property type="entry name" value="6-PGluconate_DH-like_C_sf"/>
</dbReference>
<dbReference type="EMBL" id="JBHUMF010000031">
    <property type="protein sequence ID" value="MFD2682931.1"/>
    <property type="molecule type" value="Genomic_DNA"/>
</dbReference>
<dbReference type="SUPFAM" id="SSF51735">
    <property type="entry name" value="NAD(P)-binding Rossmann-fold domains"/>
    <property type="match status" value="1"/>
</dbReference>
<dbReference type="InterPro" id="IPR050838">
    <property type="entry name" value="Ketopantoate_reductase"/>
</dbReference>
<dbReference type="Proteomes" id="UP001597506">
    <property type="component" value="Unassembled WGS sequence"/>
</dbReference>
<evidence type="ECO:0000256" key="8">
    <source>
        <dbReference type="ARBA" id="ARBA00023002"/>
    </source>
</evidence>
<evidence type="ECO:0000313" key="15">
    <source>
        <dbReference type="Proteomes" id="UP001597506"/>
    </source>
</evidence>
<feature type="domain" description="Ketopantoate reductase C-terminal" evidence="13">
    <location>
        <begin position="174"/>
        <end position="292"/>
    </location>
</feature>
<dbReference type="Gene3D" id="3.40.50.720">
    <property type="entry name" value="NAD(P)-binding Rossmann-like Domain"/>
    <property type="match status" value="1"/>
</dbReference>
<comment type="catalytic activity">
    <reaction evidence="10 11">
        <text>(R)-pantoate + NADP(+) = 2-dehydropantoate + NADPH + H(+)</text>
        <dbReference type="Rhea" id="RHEA:16233"/>
        <dbReference type="ChEBI" id="CHEBI:11561"/>
        <dbReference type="ChEBI" id="CHEBI:15378"/>
        <dbReference type="ChEBI" id="CHEBI:15980"/>
        <dbReference type="ChEBI" id="CHEBI:57783"/>
        <dbReference type="ChEBI" id="CHEBI:58349"/>
        <dbReference type="EC" id="1.1.1.169"/>
    </reaction>
</comment>
<dbReference type="EC" id="1.1.1.169" evidence="4 11"/>
<keyword evidence="7 11" id="KW-0521">NADP</keyword>
<evidence type="ECO:0000256" key="1">
    <source>
        <dbReference type="ARBA" id="ARBA00002919"/>
    </source>
</evidence>
<dbReference type="InterPro" id="IPR013328">
    <property type="entry name" value="6PGD_dom2"/>
</dbReference>
<feature type="domain" description="Ketopantoate reductase N-terminal" evidence="12">
    <location>
        <begin position="3"/>
        <end position="146"/>
    </location>
</feature>
<organism evidence="14 15">
    <name type="scientific">Bacillus seohaeanensis</name>
    <dbReference type="NCBI Taxonomy" id="284580"/>
    <lineage>
        <taxon>Bacteria</taxon>
        <taxon>Bacillati</taxon>
        <taxon>Bacillota</taxon>
        <taxon>Bacilli</taxon>
        <taxon>Bacillales</taxon>
        <taxon>Bacillaceae</taxon>
        <taxon>Bacillus</taxon>
    </lineage>
</organism>
<dbReference type="InterPro" id="IPR013752">
    <property type="entry name" value="KPA_reductase"/>
</dbReference>
<evidence type="ECO:0000256" key="10">
    <source>
        <dbReference type="ARBA" id="ARBA00048793"/>
    </source>
</evidence>
<dbReference type="InterPro" id="IPR036291">
    <property type="entry name" value="NAD(P)-bd_dom_sf"/>
</dbReference>
<evidence type="ECO:0000256" key="7">
    <source>
        <dbReference type="ARBA" id="ARBA00022857"/>
    </source>
</evidence>
<comment type="function">
    <text evidence="1 11">Catalyzes the NADPH-dependent reduction of ketopantoate into pantoic acid.</text>
</comment>
<dbReference type="PANTHER" id="PTHR43765:SF2">
    <property type="entry name" value="2-DEHYDROPANTOATE 2-REDUCTASE"/>
    <property type="match status" value="1"/>
</dbReference>
<dbReference type="Pfam" id="PF02558">
    <property type="entry name" value="ApbA"/>
    <property type="match status" value="1"/>
</dbReference>
<evidence type="ECO:0000259" key="12">
    <source>
        <dbReference type="Pfam" id="PF02558"/>
    </source>
</evidence>
<comment type="caution">
    <text evidence="14">The sequence shown here is derived from an EMBL/GenBank/DDBJ whole genome shotgun (WGS) entry which is preliminary data.</text>
</comment>
<evidence type="ECO:0000256" key="9">
    <source>
        <dbReference type="ARBA" id="ARBA00032024"/>
    </source>
</evidence>
<dbReference type="NCBIfam" id="TIGR00745">
    <property type="entry name" value="apbA_panE"/>
    <property type="match status" value="1"/>
</dbReference>
<dbReference type="SUPFAM" id="SSF48179">
    <property type="entry name" value="6-phosphogluconate dehydrogenase C-terminal domain-like"/>
    <property type="match status" value="1"/>
</dbReference>
<keyword evidence="15" id="KW-1185">Reference proteome</keyword>
<proteinExistence type="inferred from homology"/>
<name>A0ABW5RW33_9BACI</name>
<dbReference type="Pfam" id="PF08546">
    <property type="entry name" value="ApbA_C"/>
    <property type="match status" value="1"/>
</dbReference>
<dbReference type="PANTHER" id="PTHR43765">
    <property type="entry name" value="2-DEHYDROPANTOATE 2-REDUCTASE-RELATED"/>
    <property type="match status" value="1"/>
</dbReference>
<reference evidence="15" key="1">
    <citation type="journal article" date="2019" name="Int. J. Syst. Evol. Microbiol.">
        <title>The Global Catalogue of Microorganisms (GCM) 10K type strain sequencing project: providing services to taxonomists for standard genome sequencing and annotation.</title>
        <authorList>
            <consortium name="The Broad Institute Genomics Platform"/>
            <consortium name="The Broad Institute Genome Sequencing Center for Infectious Disease"/>
            <person name="Wu L."/>
            <person name="Ma J."/>
        </authorList>
    </citation>
    <scope>NUCLEOTIDE SEQUENCE [LARGE SCALE GENOMIC DNA]</scope>
    <source>
        <strain evidence="15">KCTC 3913</strain>
    </source>
</reference>
<keyword evidence="6 11" id="KW-0566">Pantothenate biosynthesis</keyword>